<dbReference type="AlphaFoldDB" id="A0AAF0BUB7"/>
<reference evidence="1" key="1">
    <citation type="submission" date="2023-01" db="EMBL/GenBank/DDBJ databases">
        <title>The diversity of Class Acidimicrobiia in South China Sea sediment environments and the proposal of Iamia marina sp. nov., a novel species of the genus Iamia.</title>
        <authorList>
            <person name="He Y."/>
            <person name="Tian X."/>
        </authorList>
    </citation>
    <scope>NUCLEOTIDE SEQUENCE</scope>
    <source>
        <strain evidence="1">DSM 19957</strain>
    </source>
</reference>
<dbReference type="PANTHER" id="PTHR42993:SF1">
    <property type="entry name" value="MAOC-LIKE DEHYDRATASE DOMAIN-CONTAINING PROTEIN"/>
    <property type="match status" value="1"/>
</dbReference>
<dbReference type="Gene3D" id="3.10.129.10">
    <property type="entry name" value="Hotdog Thioesterase"/>
    <property type="match status" value="1"/>
</dbReference>
<dbReference type="RefSeq" id="WP_272735207.1">
    <property type="nucleotide sequence ID" value="NZ_CP116942.1"/>
</dbReference>
<evidence type="ECO:0000313" key="1">
    <source>
        <dbReference type="EMBL" id="WCO65680.1"/>
    </source>
</evidence>
<proteinExistence type="predicted"/>
<keyword evidence="2" id="KW-1185">Reference proteome</keyword>
<dbReference type="InterPro" id="IPR029069">
    <property type="entry name" value="HotDog_dom_sf"/>
</dbReference>
<gene>
    <name evidence="1" type="ORF">PO878_14340</name>
</gene>
<accession>A0AAF0BUB7</accession>
<protein>
    <recommendedName>
        <fullName evidence="3">Acyl dehydratase</fullName>
    </recommendedName>
</protein>
<sequence length="146" mass="15071">MTAPGADHGPTVLEGLDAVRAAVGLDLGPTDWDAVTAEQVARYTEATGEVAPVDGTVPPWLLLSLTNLFLPRLLEVRGVSSGVNYGTGTVRFPAAVAVGGRVRARAELVAADEVRGGVQTTIRITVEAEGADAPAVVVDSLSRWLA</sequence>
<dbReference type="EMBL" id="CP116942">
    <property type="protein sequence ID" value="WCO65680.1"/>
    <property type="molecule type" value="Genomic_DNA"/>
</dbReference>
<name>A0AAF0BUB7_9ACTN</name>
<dbReference type="SUPFAM" id="SSF54637">
    <property type="entry name" value="Thioesterase/thiol ester dehydrase-isomerase"/>
    <property type="match status" value="1"/>
</dbReference>
<dbReference type="KEGG" id="ima:PO878_14340"/>
<dbReference type="Proteomes" id="UP001216390">
    <property type="component" value="Chromosome"/>
</dbReference>
<evidence type="ECO:0008006" key="3">
    <source>
        <dbReference type="Google" id="ProtNLM"/>
    </source>
</evidence>
<evidence type="ECO:0000313" key="2">
    <source>
        <dbReference type="Proteomes" id="UP001216390"/>
    </source>
</evidence>
<dbReference type="PANTHER" id="PTHR42993">
    <property type="entry name" value="MAOC-LIKE DEHYDRATASE DOMAIN-CONTAINING PROTEIN"/>
    <property type="match status" value="1"/>
</dbReference>
<organism evidence="1 2">
    <name type="scientific">Iamia majanohamensis</name>
    <dbReference type="NCBI Taxonomy" id="467976"/>
    <lineage>
        <taxon>Bacteria</taxon>
        <taxon>Bacillati</taxon>
        <taxon>Actinomycetota</taxon>
        <taxon>Acidimicrobiia</taxon>
        <taxon>Acidimicrobiales</taxon>
        <taxon>Iamiaceae</taxon>
        <taxon>Iamia</taxon>
    </lineage>
</organism>